<dbReference type="Proteomes" id="UP000784294">
    <property type="component" value="Unassembled WGS sequence"/>
</dbReference>
<protein>
    <submittedName>
        <fullName evidence="2">Uncharacterized protein</fullName>
    </submittedName>
</protein>
<dbReference type="EMBL" id="CAAALY010252283">
    <property type="protein sequence ID" value="VEL36466.1"/>
    <property type="molecule type" value="Genomic_DNA"/>
</dbReference>
<evidence type="ECO:0000313" key="3">
    <source>
        <dbReference type="Proteomes" id="UP000784294"/>
    </source>
</evidence>
<accession>A0A448XH87</accession>
<evidence type="ECO:0000313" key="2">
    <source>
        <dbReference type="EMBL" id="VEL36466.1"/>
    </source>
</evidence>
<feature type="region of interest" description="Disordered" evidence="1">
    <location>
        <begin position="1"/>
        <end position="44"/>
    </location>
</feature>
<organism evidence="2 3">
    <name type="scientific">Protopolystoma xenopodis</name>
    <dbReference type="NCBI Taxonomy" id="117903"/>
    <lineage>
        <taxon>Eukaryota</taxon>
        <taxon>Metazoa</taxon>
        <taxon>Spiralia</taxon>
        <taxon>Lophotrochozoa</taxon>
        <taxon>Platyhelminthes</taxon>
        <taxon>Monogenea</taxon>
        <taxon>Polyopisthocotylea</taxon>
        <taxon>Polystomatidea</taxon>
        <taxon>Polystomatidae</taxon>
        <taxon>Protopolystoma</taxon>
    </lineage>
</organism>
<name>A0A448XH87_9PLAT</name>
<gene>
    <name evidence="2" type="ORF">PXEA_LOCUS29906</name>
</gene>
<evidence type="ECO:0000256" key="1">
    <source>
        <dbReference type="SAM" id="MobiDB-lite"/>
    </source>
</evidence>
<reference evidence="2" key="1">
    <citation type="submission" date="2018-11" db="EMBL/GenBank/DDBJ databases">
        <authorList>
            <consortium name="Pathogen Informatics"/>
        </authorList>
    </citation>
    <scope>NUCLEOTIDE SEQUENCE</scope>
</reference>
<dbReference type="AlphaFoldDB" id="A0A448XH87"/>
<keyword evidence="3" id="KW-1185">Reference proteome</keyword>
<proteinExistence type="predicted"/>
<sequence>MRIPRYSHSDSPDSNSTADLCTGLPEAERDPELGDGIFSDNGRVGMRSTSTYLKPDFLDSSPKSLQVSQHIAPSIFSPQPKHNKYL</sequence>
<comment type="caution">
    <text evidence="2">The sequence shown here is derived from an EMBL/GenBank/DDBJ whole genome shotgun (WGS) entry which is preliminary data.</text>
</comment>